<sequence>MKLRKLNGYSIESRKFANSFREEFKKSIYNWKNISIDFGPLTLMQGWIEFDNEKAQEDILHLANNFLEIENIIDKTLIEFKKQRTFN</sequence>
<proteinExistence type="predicted"/>
<dbReference type="AlphaFoldDB" id="A0A502F1Q0"/>
<organism evidence="1 2">
    <name type="scientific">Flavobacterium pectinovorum</name>
    <dbReference type="NCBI Taxonomy" id="29533"/>
    <lineage>
        <taxon>Bacteria</taxon>
        <taxon>Pseudomonadati</taxon>
        <taxon>Bacteroidota</taxon>
        <taxon>Flavobacteriia</taxon>
        <taxon>Flavobacteriales</taxon>
        <taxon>Flavobacteriaceae</taxon>
        <taxon>Flavobacterium</taxon>
    </lineage>
</organism>
<accession>A0A502F1Q0</accession>
<dbReference type="EMBL" id="RCZH01000003">
    <property type="protein sequence ID" value="TPG44098.1"/>
    <property type="molecule type" value="Genomic_DNA"/>
</dbReference>
<evidence type="ECO:0000313" key="1">
    <source>
        <dbReference type="EMBL" id="TPG44098.1"/>
    </source>
</evidence>
<gene>
    <name evidence="1" type="ORF">EAH81_06000</name>
</gene>
<dbReference type="RefSeq" id="WP_140504797.1">
    <property type="nucleotide sequence ID" value="NZ_RCZH01000003.1"/>
</dbReference>
<comment type="caution">
    <text evidence="1">The sequence shown here is derived from an EMBL/GenBank/DDBJ whole genome shotgun (WGS) entry which is preliminary data.</text>
</comment>
<keyword evidence="2" id="KW-1185">Reference proteome</keyword>
<evidence type="ECO:0000313" key="2">
    <source>
        <dbReference type="Proteomes" id="UP000319700"/>
    </source>
</evidence>
<protein>
    <submittedName>
        <fullName evidence="1">Uncharacterized protein</fullName>
    </submittedName>
</protein>
<reference evidence="1 2" key="1">
    <citation type="journal article" date="2019" name="Environ. Microbiol.">
        <title>Species interactions and distinct microbial communities in high Arctic permafrost affected cryosols are associated with the CH4 and CO2 gas fluxes.</title>
        <authorList>
            <person name="Altshuler I."/>
            <person name="Hamel J."/>
            <person name="Turney S."/>
            <person name="Magnuson E."/>
            <person name="Levesque R."/>
            <person name="Greer C."/>
            <person name="Whyte L.G."/>
        </authorList>
    </citation>
    <scope>NUCLEOTIDE SEQUENCE [LARGE SCALE GENOMIC DNA]</scope>
    <source>
        <strain evidence="1 2">42</strain>
    </source>
</reference>
<dbReference type="OrthoDB" id="674567at2"/>
<name>A0A502F1Q0_9FLAO</name>
<dbReference type="Proteomes" id="UP000319700">
    <property type="component" value="Unassembled WGS sequence"/>
</dbReference>